<dbReference type="InterPro" id="IPR000917">
    <property type="entry name" value="Sulfatase_N"/>
</dbReference>
<evidence type="ECO:0000259" key="7">
    <source>
        <dbReference type="Pfam" id="PF00884"/>
    </source>
</evidence>
<protein>
    <recommendedName>
        <fullName evidence="7">Sulfatase N-terminal domain-containing protein</fullName>
    </recommendedName>
</protein>
<dbReference type="PANTHER" id="PTHR45953">
    <property type="entry name" value="IDURONATE 2-SULFATASE"/>
    <property type="match status" value="1"/>
</dbReference>
<keyword evidence="3" id="KW-0479">Metal-binding</keyword>
<dbReference type="Gene3D" id="3.40.720.10">
    <property type="entry name" value="Alkaline Phosphatase, subunit A"/>
    <property type="match status" value="1"/>
</dbReference>
<dbReference type="GO" id="GO:0005737">
    <property type="term" value="C:cytoplasm"/>
    <property type="evidence" value="ECO:0007669"/>
    <property type="project" value="TreeGrafter"/>
</dbReference>
<feature type="domain" description="Sulfatase N-terminal" evidence="7">
    <location>
        <begin position="26"/>
        <end position="388"/>
    </location>
</feature>
<reference evidence="8" key="1">
    <citation type="submission" date="2018-05" db="EMBL/GenBank/DDBJ databases">
        <authorList>
            <person name="Lanie J.A."/>
            <person name="Ng W.-L."/>
            <person name="Kazmierczak K.M."/>
            <person name="Andrzejewski T.M."/>
            <person name="Davidsen T.M."/>
            <person name="Wayne K.J."/>
            <person name="Tettelin H."/>
            <person name="Glass J.I."/>
            <person name="Rusch D."/>
            <person name="Podicherti R."/>
            <person name="Tsui H.-C.T."/>
            <person name="Winkler M.E."/>
        </authorList>
    </citation>
    <scope>NUCLEOTIDE SEQUENCE</scope>
</reference>
<evidence type="ECO:0000256" key="1">
    <source>
        <dbReference type="ARBA" id="ARBA00001913"/>
    </source>
</evidence>
<dbReference type="AlphaFoldDB" id="A0A382AHZ5"/>
<evidence type="ECO:0000256" key="2">
    <source>
        <dbReference type="ARBA" id="ARBA00008779"/>
    </source>
</evidence>
<dbReference type="PANTHER" id="PTHR45953:SF1">
    <property type="entry name" value="IDURONATE 2-SULFATASE"/>
    <property type="match status" value="1"/>
</dbReference>
<keyword evidence="5" id="KW-0378">Hydrolase</keyword>
<name>A0A382AHZ5_9ZZZZ</name>
<accession>A0A382AHZ5</accession>
<dbReference type="EMBL" id="UINC01025423">
    <property type="protein sequence ID" value="SVB00979.1"/>
    <property type="molecule type" value="Genomic_DNA"/>
</dbReference>
<organism evidence="8">
    <name type="scientific">marine metagenome</name>
    <dbReference type="NCBI Taxonomy" id="408172"/>
    <lineage>
        <taxon>unclassified sequences</taxon>
        <taxon>metagenomes</taxon>
        <taxon>ecological metagenomes</taxon>
    </lineage>
</organism>
<keyword evidence="6" id="KW-0106">Calcium</keyword>
<evidence type="ECO:0000256" key="5">
    <source>
        <dbReference type="ARBA" id="ARBA00022801"/>
    </source>
</evidence>
<evidence type="ECO:0000256" key="4">
    <source>
        <dbReference type="ARBA" id="ARBA00022729"/>
    </source>
</evidence>
<evidence type="ECO:0000256" key="6">
    <source>
        <dbReference type="ARBA" id="ARBA00022837"/>
    </source>
</evidence>
<dbReference type="Pfam" id="PF00884">
    <property type="entry name" value="Sulfatase"/>
    <property type="match status" value="1"/>
</dbReference>
<dbReference type="InterPro" id="IPR035874">
    <property type="entry name" value="IDS"/>
</dbReference>
<comment type="cofactor">
    <cofactor evidence="1">
        <name>Ca(2+)</name>
        <dbReference type="ChEBI" id="CHEBI:29108"/>
    </cofactor>
</comment>
<sequence length="482" mass="53485">MNRNLLLASLALLFTALGQEKAKPMNVLFIAVDDLRPELGCYGVDYAQSPNIDRLAKRGMRFTNHFVQVPTCGASRYAMLTGRSPVSTSFTRGNNAFYAGPTALSPEILPGAQSMPELFKRSGYHTALVGKISHTADGRVYEYNGQGDGRDEIPNAWTEMSTPYGSWKRGWGIFFAYANGVHREDGTGMKNLIDFTVRKDTDLPDGQMAEHATTRLHRLAKGDKPFFMGLGFFKPHLPFVAPKQDWEAFKNAAVPPPPFPKKNKTAYWHSSGEFFKYNFPYPKKPLSAENVINARRAYLACVRYTDRQIGKVLDTLDATGLSDSTIVVLWGDHGWNLGDSAMWAKHTPVERAVRSPLIISAPGMKKAGAKSDALVESIDLLPTLIDLAKPSFTKTQHKLDGTSLAKLLDNPNGKVKDASLSYWRNGISVRTQTHRLIVTRKENQLSNIELYDSSTQFDPATNLATSHPSVVEKLKSYLPKVD</sequence>
<comment type="similarity">
    <text evidence="2">Belongs to the sulfatase family.</text>
</comment>
<evidence type="ECO:0000313" key="8">
    <source>
        <dbReference type="EMBL" id="SVB00979.1"/>
    </source>
</evidence>
<evidence type="ECO:0000256" key="3">
    <source>
        <dbReference type="ARBA" id="ARBA00022723"/>
    </source>
</evidence>
<keyword evidence="4" id="KW-0732">Signal</keyword>
<dbReference type="SUPFAM" id="SSF53649">
    <property type="entry name" value="Alkaline phosphatase-like"/>
    <property type="match status" value="1"/>
</dbReference>
<dbReference type="GO" id="GO:0046872">
    <property type="term" value="F:metal ion binding"/>
    <property type="evidence" value="ECO:0007669"/>
    <property type="project" value="UniProtKB-KW"/>
</dbReference>
<dbReference type="CDD" id="cd16030">
    <property type="entry name" value="iduronate-2-sulfatase"/>
    <property type="match status" value="1"/>
</dbReference>
<dbReference type="InterPro" id="IPR017850">
    <property type="entry name" value="Alkaline_phosphatase_core_sf"/>
</dbReference>
<gene>
    <name evidence="8" type="ORF">METZ01_LOCUS153833</name>
</gene>
<dbReference type="GO" id="GO:0004423">
    <property type="term" value="F:iduronate-2-sulfatase activity"/>
    <property type="evidence" value="ECO:0007669"/>
    <property type="project" value="InterPro"/>
</dbReference>
<proteinExistence type="inferred from homology"/>